<name>A0A128EWA1_9GAMM</name>
<keyword evidence="3 5" id="KW-0520">NAD</keyword>
<dbReference type="InterPro" id="IPR002745">
    <property type="entry name" value="Ptrans_KptA/Tpt1"/>
</dbReference>
<comment type="function">
    <text evidence="4 5">Removes the 2'-phosphate from RNA via an intermediate in which the phosphate is ADP-ribosylated by NAD followed by a presumed transesterification to release the RNA and generate ADP-ribose 1''-2''-cyclic phosphate (APPR&gt;P). May function as an ADP-ribosylase.</text>
</comment>
<keyword evidence="7" id="KW-1185">Reference proteome</keyword>
<dbReference type="Proteomes" id="UP000071641">
    <property type="component" value="Unassembled WGS sequence"/>
</dbReference>
<accession>A0A128EWA1</accession>
<gene>
    <name evidence="5" type="primary">kptA</name>
    <name evidence="6" type="ORF">GCE9029_00834</name>
</gene>
<protein>
    <recommendedName>
        <fullName evidence="5">Probable RNA 2'-phosphotransferase</fullName>
        <ecNumber evidence="5">2.7.1.-</ecNumber>
    </recommendedName>
</protein>
<sequence>MNKELTDISKYLSFVLRHKPEAINLVLDEQGWAEINALIANTKDYELSVDLIRLVVETNDKQRFSLDEAGHRIRANQGHSICVDLGLSPRVPPSQLIHGTAERFVVQIEKEGLLKGNRQYVHLTESESVASSVGTRYGKPVCLTIDAKRMHEDGFEFYKTMNNVWLVDSVPSEYLTLPKR</sequence>
<keyword evidence="2 5" id="KW-0808">Transferase</keyword>
<dbReference type="SUPFAM" id="SSF56399">
    <property type="entry name" value="ADP-ribosylation"/>
    <property type="match status" value="1"/>
</dbReference>
<reference evidence="7" key="1">
    <citation type="submission" date="2016-02" db="EMBL/GenBank/DDBJ databases">
        <authorList>
            <person name="Rodrigo-Torres Lidia"/>
            <person name="Arahal R.David."/>
        </authorList>
    </citation>
    <scope>NUCLEOTIDE SEQUENCE [LARGE SCALE GENOMIC DNA]</scope>
    <source>
        <strain evidence="7">CECT 9029</strain>
    </source>
</reference>
<dbReference type="EMBL" id="FIZX01000001">
    <property type="protein sequence ID" value="CZF78435.1"/>
    <property type="molecule type" value="Genomic_DNA"/>
</dbReference>
<evidence type="ECO:0000256" key="5">
    <source>
        <dbReference type="HAMAP-Rule" id="MF_00299"/>
    </source>
</evidence>
<dbReference type="HAMAP" id="MF_00299">
    <property type="entry name" value="KptA"/>
    <property type="match status" value="1"/>
</dbReference>
<dbReference type="InterPro" id="IPR042081">
    <property type="entry name" value="RNA_2'-PTrans_C"/>
</dbReference>
<dbReference type="PANTHER" id="PTHR12684">
    <property type="entry name" value="PUTATIVE PHOSPHOTRANSFERASE"/>
    <property type="match status" value="1"/>
</dbReference>
<dbReference type="Gene3D" id="1.10.10.970">
    <property type="entry name" value="RNA 2'-phosphotransferase, Tpt1/KptA family, N-terminal domain"/>
    <property type="match status" value="1"/>
</dbReference>
<organism evidence="6 7">
    <name type="scientific">Grimontia celer</name>
    <dbReference type="NCBI Taxonomy" id="1796497"/>
    <lineage>
        <taxon>Bacteria</taxon>
        <taxon>Pseudomonadati</taxon>
        <taxon>Pseudomonadota</taxon>
        <taxon>Gammaproteobacteria</taxon>
        <taxon>Vibrionales</taxon>
        <taxon>Vibrionaceae</taxon>
        <taxon>Grimontia</taxon>
    </lineage>
</organism>
<dbReference type="Gene3D" id="3.20.170.30">
    <property type="match status" value="1"/>
</dbReference>
<dbReference type="STRING" id="1796497.GCE9029_00834"/>
<dbReference type="GO" id="GO:0000215">
    <property type="term" value="F:tRNA 2'-phosphotransferase activity"/>
    <property type="evidence" value="ECO:0007669"/>
    <property type="project" value="TreeGrafter"/>
</dbReference>
<evidence type="ECO:0000256" key="3">
    <source>
        <dbReference type="ARBA" id="ARBA00023027"/>
    </source>
</evidence>
<proteinExistence type="inferred from homology"/>
<dbReference type="GO" id="GO:0003950">
    <property type="term" value="F:NAD+ poly-ADP-ribosyltransferase activity"/>
    <property type="evidence" value="ECO:0007669"/>
    <property type="project" value="InterPro"/>
</dbReference>
<dbReference type="OrthoDB" id="4537997at2"/>
<dbReference type="EC" id="2.7.1.-" evidence="5"/>
<dbReference type="PANTHER" id="PTHR12684:SF2">
    <property type="entry name" value="TRNA 2'-PHOSPHOTRANSFERASE 1"/>
    <property type="match status" value="1"/>
</dbReference>
<evidence type="ECO:0000256" key="2">
    <source>
        <dbReference type="ARBA" id="ARBA00022679"/>
    </source>
</evidence>
<evidence type="ECO:0000313" key="7">
    <source>
        <dbReference type="Proteomes" id="UP000071641"/>
    </source>
</evidence>
<dbReference type="RefSeq" id="WP_062661154.1">
    <property type="nucleotide sequence ID" value="NZ_FIZX01000001.1"/>
</dbReference>
<comment type="similarity">
    <text evidence="1 5">Belongs to the KptA/TPT1 family.</text>
</comment>
<dbReference type="Pfam" id="PF01885">
    <property type="entry name" value="PTS_2-RNA"/>
    <property type="match status" value="1"/>
</dbReference>
<evidence type="ECO:0000313" key="6">
    <source>
        <dbReference type="EMBL" id="CZF78435.1"/>
    </source>
</evidence>
<evidence type="ECO:0000256" key="4">
    <source>
        <dbReference type="ARBA" id="ARBA00025212"/>
    </source>
</evidence>
<dbReference type="InterPro" id="IPR022928">
    <property type="entry name" value="RNA_2'-PTrans_KptA"/>
</dbReference>
<dbReference type="AlphaFoldDB" id="A0A128EWA1"/>
<evidence type="ECO:0000256" key="1">
    <source>
        <dbReference type="ARBA" id="ARBA00009836"/>
    </source>
</evidence>
<dbReference type="InterPro" id="IPR042080">
    <property type="entry name" value="RNA_2'-PTrans_N"/>
</dbReference>
<dbReference type="GO" id="GO:0006388">
    <property type="term" value="P:tRNA splicing, via endonucleolytic cleavage and ligation"/>
    <property type="evidence" value="ECO:0007669"/>
    <property type="project" value="UniProtKB-UniRule"/>
</dbReference>